<proteinExistence type="predicted"/>
<organism evidence="1">
    <name type="scientific">Desulfurella acetivorans</name>
    <dbReference type="NCBI Taxonomy" id="33002"/>
    <lineage>
        <taxon>Bacteria</taxon>
        <taxon>Pseudomonadati</taxon>
        <taxon>Campylobacterota</taxon>
        <taxon>Desulfurellia</taxon>
        <taxon>Desulfurellales</taxon>
        <taxon>Desulfurellaceae</taxon>
        <taxon>Desulfurella</taxon>
    </lineage>
</organism>
<comment type="caution">
    <text evidence="1">The sequence shown here is derived from an EMBL/GenBank/DDBJ whole genome shotgun (WGS) entry which is preliminary data.</text>
</comment>
<sequence length="81" mass="9138">MLQEGSGELTLTSLKQLDNCKCTKGIVIYAFRAKQAKAIALEKHYKDVYLSPLGNSKDNRLNSYTKLLQYNLNTLKNAIND</sequence>
<protein>
    <submittedName>
        <fullName evidence="1">Uncharacterized protein</fullName>
    </submittedName>
</protein>
<dbReference type="Proteomes" id="UP000886400">
    <property type="component" value="Unassembled WGS sequence"/>
</dbReference>
<reference evidence="1" key="1">
    <citation type="journal article" date="2020" name="mSystems">
        <title>Genome- and Community-Level Interaction Insights into Carbon Utilization and Element Cycling Functions of Hydrothermarchaeota in Hydrothermal Sediment.</title>
        <authorList>
            <person name="Zhou Z."/>
            <person name="Liu Y."/>
            <person name="Xu W."/>
            <person name="Pan J."/>
            <person name="Luo Z.H."/>
            <person name="Li M."/>
        </authorList>
    </citation>
    <scope>NUCLEOTIDE SEQUENCE [LARGE SCALE GENOMIC DNA]</scope>
    <source>
        <strain evidence="1">SpSt-1135</strain>
    </source>
</reference>
<name>A0A7C6EAL8_DESAE</name>
<dbReference type="AlphaFoldDB" id="A0A7C6EAL8"/>
<dbReference type="EMBL" id="DRZX01000130">
    <property type="protein sequence ID" value="HHS48753.1"/>
    <property type="molecule type" value="Genomic_DNA"/>
</dbReference>
<accession>A0A7C6EAL8</accession>
<gene>
    <name evidence="1" type="ORF">ENM99_02695</name>
</gene>
<evidence type="ECO:0000313" key="1">
    <source>
        <dbReference type="EMBL" id="HHS48753.1"/>
    </source>
</evidence>